<reference evidence="1 2" key="1">
    <citation type="journal article" date="2016" name="Nat. Commun.">
        <title>Thousands of microbial genomes shed light on interconnected biogeochemical processes in an aquifer system.</title>
        <authorList>
            <person name="Anantharaman K."/>
            <person name="Brown C.T."/>
            <person name="Hug L.A."/>
            <person name="Sharon I."/>
            <person name="Castelle C.J."/>
            <person name="Probst A.J."/>
            <person name="Thomas B.C."/>
            <person name="Singh A."/>
            <person name="Wilkins M.J."/>
            <person name="Karaoz U."/>
            <person name="Brodie E.L."/>
            <person name="Williams K.H."/>
            <person name="Hubbard S.S."/>
            <person name="Banfield J.F."/>
        </authorList>
    </citation>
    <scope>NUCLEOTIDE SEQUENCE [LARGE SCALE GENOMIC DNA]</scope>
</reference>
<proteinExistence type="predicted"/>
<dbReference type="Proteomes" id="UP000177369">
    <property type="component" value="Unassembled WGS sequence"/>
</dbReference>
<name>A0A1F5G9H1_9BACT</name>
<protein>
    <submittedName>
        <fullName evidence="1">Uncharacterized protein</fullName>
    </submittedName>
</protein>
<sequence>MIRRRGSPCGDPLVNLQVGRSLKEKKVDKRMELEARDLRVIRIEEMMDATEKALDFCETEIKKKHIDGFEQESAAELGSRYTAYWLEYWLRSEDLARARHEAAPTRKINFSVVQSLRGEAGIALFAARQDGDYSGVKKYLGDLAKDIGKNDPNPRLLVSGLETLIEKLPAEKGSKFIPPTPAWMDDRFKVEHESVA</sequence>
<gene>
    <name evidence="1" type="ORF">A3D04_01345</name>
</gene>
<evidence type="ECO:0000313" key="1">
    <source>
        <dbReference type="EMBL" id="OGD88487.1"/>
    </source>
</evidence>
<organism evidence="1 2">
    <name type="scientific">Candidatus Curtissbacteria bacterium RIFCSPHIGHO2_02_FULL_40_16b</name>
    <dbReference type="NCBI Taxonomy" id="1797714"/>
    <lineage>
        <taxon>Bacteria</taxon>
        <taxon>Candidatus Curtissiibacteriota</taxon>
    </lineage>
</organism>
<accession>A0A1F5G9H1</accession>
<comment type="caution">
    <text evidence="1">The sequence shown here is derived from an EMBL/GenBank/DDBJ whole genome shotgun (WGS) entry which is preliminary data.</text>
</comment>
<dbReference type="EMBL" id="MFBD01000027">
    <property type="protein sequence ID" value="OGD88487.1"/>
    <property type="molecule type" value="Genomic_DNA"/>
</dbReference>
<dbReference type="AlphaFoldDB" id="A0A1F5G9H1"/>
<evidence type="ECO:0000313" key="2">
    <source>
        <dbReference type="Proteomes" id="UP000177369"/>
    </source>
</evidence>